<proteinExistence type="predicted"/>
<sequence>DQFAALLTKYEATGVCVEPPEGVPEGMMPGGMGKMPSSPFG</sequence>
<evidence type="ECO:0000313" key="3">
    <source>
        <dbReference type="Proteomes" id="UP000499080"/>
    </source>
</evidence>
<evidence type="ECO:0000313" key="2">
    <source>
        <dbReference type="EMBL" id="GBM36748.1"/>
    </source>
</evidence>
<dbReference type="Proteomes" id="UP000499080">
    <property type="component" value="Unassembled WGS sequence"/>
</dbReference>
<comment type="caution">
    <text evidence="2">The sequence shown here is derived from an EMBL/GenBank/DDBJ whole genome shotgun (WGS) entry which is preliminary data.</text>
</comment>
<evidence type="ECO:0000256" key="1">
    <source>
        <dbReference type="SAM" id="MobiDB-lite"/>
    </source>
</evidence>
<keyword evidence="3" id="KW-1185">Reference proteome</keyword>
<feature type="region of interest" description="Disordered" evidence="1">
    <location>
        <begin position="20"/>
        <end position="41"/>
    </location>
</feature>
<gene>
    <name evidence="2" type="ORF">AVEN_165648_1</name>
</gene>
<protein>
    <submittedName>
        <fullName evidence="2">Uncharacterized protein</fullName>
    </submittedName>
</protein>
<dbReference type="AlphaFoldDB" id="A0A4Y2F7V7"/>
<organism evidence="2 3">
    <name type="scientific">Araneus ventricosus</name>
    <name type="common">Orbweaver spider</name>
    <name type="synonym">Epeira ventricosa</name>
    <dbReference type="NCBI Taxonomy" id="182803"/>
    <lineage>
        <taxon>Eukaryota</taxon>
        <taxon>Metazoa</taxon>
        <taxon>Ecdysozoa</taxon>
        <taxon>Arthropoda</taxon>
        <taxon>Chelicerata</taxon>
        <taxon>Arachnida</taxon>
        <taxon>Araneae</taxon>
        <taxon>Araneomorphae</taxon>
        <taxon>Entelegynae</taxon>
        <taxon>Araneoidea</taxon>
        <taxon>Araneidae</taxon>
        <taxon>Araneus</taxon>
    </lineage>
</organism>
<dbReference type="EMBL" id="BGPR01172796">
    <property type="protein sequence ID" value="GBM36748.1"/>
    <property type="molecule type" value="Genomic_DNA"/>
</dbReference>
<name>A0A4Y2F7V7_ARAVE</name>
<reference evidence="2 3" key="1">
    <citation type="journal article" date="2019" name="Sci. Rep.">
        <title>Orb-weaving spider Araneus ventricosus genome elucidates the spidroin gene catalogue.</title>
        <authorList>
            <person name="Kono N."/>
            <person name="Nakamura H."/>
            <person name="Ohtoshi R."/>
            <person name="Moran D.A.P."/>
            <person name="Shinohara A."/>
            <person name="Yoshida Y."/>
            <person name="Fujiwara M."/>
            <person name="Mori M."/>
            <person name="Tomita M."/>
            <person name="Arakawa K."/>
        </authorList>
    </citation>
    <scope>NUCLEOTIDE SEQUENCE [LARGE SCALE GENOMIC DNA]</scope>
</reference>
<accession>A0A4Y2F7V7</accession>
<feature type="non-terminal residue" evidence="2">
    <location>
        <position position="1"/>
    </location>
</feature>